<dbReference type="AlphaFoldDB" id="A0A0F9HQK1"/>
<gene>
    <name evidence="1" type="ORF">LCGC14_1753570</name>
</gene>
<comment type="caution">
    <text evidence="1">The sequence shown here is derived from an EMBL/GenBank/DDBJ whole genome shotgun (WGS) entry which is preliminary data.</text>
</comment>
<accession>A0A0F9HQK1</accession>
<organism evidence="1">
    <name type="scientific">marine sediment metagenome</name>
    <dbReference type="NCBI Taxonomy" id="412755"/>
    <lineage>
        <taxon>unclassified sequences</taxon>
        <taxon>metagenomes</taxon>
        <taxon>ecological metagenomes</taxon>
    </lineage>
</organism>
<dbReference type="EMBL" id="LAZR01016207">
    <property type="protein sequence ID" value="KKM05497.1"/>
    <property type="molecule type" value="Genomic_DNA"/>
</dbReference>
<name>A0A0F9HQK1_9ZZZZ</name>
<sequence length="97" mass="11797">MSLFHIDPDVEEAQHEMMLDEMDAENFGFVHPEWKAWRECPLFKWLKESGLFHKWHMDEDARFNNEWARSLGLMMIETEKGIVFRQTAIVLRRMLWV</sequence>
<proteinExistence type="predicted"/>
<evidence type="ECO:0000313" key="1">
    <source>
        <dbReference type="EMBL" id="KKM05497.1"/>
    </source>
</evidence>
<protein>
    <submittedName>
        <fullName evidence="1">Uncharacterized protein</fullName>
    </submittedName>
</protein>
<reference evidence="1" key="1">
    <citation type="journal article" date="2015" name="Nature">
        <title>Complex archaea that bridge the gap between prokaryotes and eukaryotes.</title>
        <authorList>
            <person name="Spang A."/>
            <person name="Saw J.H."/>
            <person name="Jorgensen S.L."/>
            <person name="Zaremba-Niedzwiedzka K."/>
            <person name="Martijn J."/>
            <person name="Lind A.E."/>
            <person name="van Eijk R."/>
            <person name="Schleper C."/>
            <person name="Guy L."/>
            <person name="Ettema T.J."/>
        </authorList>
    </citation>
    <scope>NUCLEOTIDE SEQUENCE</scope>
</reference>